<dbReference type="FunFam" id="1.10.10.10:FF:000322">
    <property type="entry name" value="Probable disease resistance protein At1g63360"/>
    <property type="match status" value="1"/>
</dbReference>
<dbReference type="InterPro" id="IPR042197">
    <property type="entry name" value="Apaf_helical"/>
</dbReference>
<feature type="domain" description="Disease resistance N-terminal" evidence="8">
    <location>
        <begin position="9"/>
        <end position="99"/>
    </location>
</feature>
<evidence type="ECO:0000313" key="11">
    <source>
        <dbReference type="EMBL" id="KAL0441340.1"/>
    </source>
</evidence>
<sequence length="751" mass="85797">MSDAVITVILTQVATIMEQQIRQEVRLVSGVEKEVKKLKSAFESIKAVLVDAEKRQVKEESVKVWLEKLKDVSDDTEDVLSQWITANLKAEIEGPGSHSSPTKKRRVWTDDFRKWEQLLNSLSTGAAGSAILVTTRNERVAKVMGSRYNLPLGQLSGDDSWSLFKRIAFFERKPEECEELEGVGRKISDKCKGLPLTVKTISSLMRFKNSLKDWHDVLSSEFWELEEAEGLFPPLMLSYYDLPSTMKRCFSFCAIFPKDHVIEVNNLIKLWMAQGYLSSTEMVEMEAIGQEYLQNLAMRSFFQDLQKDKDDKRILSVKMHDMVHDFAQYLTKNECCVIEVNNNLERKMESSHKRARHVTLIRSEDARFPDVPNVEKFFTFWVQSFHDSPPIVSQLDRVEPELLRRLARVRALDLSRNRIANLCDLYNLQTLKLSACDHLRKLPPHIGRLINLRHLEIDRTDSLKTLPKGIGNLKSLHTLSKFIIVRGNDRGEATCGLEDLNNLNNLRGSLRIEGLGYVANADEAKTAELQNKNHLSELQMDFSPAVQTGSQDEVIEALRLNENLQSLQISSYRGTTFPSWFMTLTSLQKLFLQDCQNCTYLPPLGRLPSLLTLHLEGMNTVKFIGLEFLGLDINDNDTMNGEGGPASSSEAKTAFPKLKKLKISKMQSWEVWNVISNDREISDENFKIMPRLRCLKVSDCTKLKALPPLLLQTSPLGKLRIHNCPLLQQLYKRKTGEEWNKISHISKVRIS</sequence>
<keyword evidence="5" id="KW-0611">Plant defense</keyword>
<evidence type="ECO:0000256" key="4">
    <source>
        <dbReference type="ARBA" id="ARBA00022741"/>
    </source>
</evidence>
<dbReference type="InterPro" id="IPR027417">
    <property type="entry name" value="P-loop_NTPase"/>
</dbReference>
<evidence type="ECO:0000256" key="2">
    <source>
        <dbReference type="ARBA" id="ARBA00022614"/>
    </source>
</evidence>
<evidence type="ECO:0000256" key="1">
    <source>
        <dbReference type="ARBA" id="ARBA00008894"/>
    </source>
</evidence>
<comment type="caution">
    <text evidence="11">The sequence shown here is derived from an EMBL/GenBank/DDBJ whole genome shotgun (WGS) entry which is preliminary data.</text>
</comment>
<reference evidence="11" key="2">
    <citation type="journal article" date="2024" name="Plant">
        <title>Genomic evolution and insights into agronomic trait innovations of Sesamum species.</title>
        <authorList>
            <person name="Miao H."/>
            <person name="Wang L."/>
            <person name="Qu L."/>
            <person name="Liu H."/>
            <person name="Sun Y."/>
            <person name="Le M."/>
            <person name="Wang Q."/>
            <person name="Wei S."/>
            <person name="Zheng Y."/>
            <person name="Lin W."/>
            <person name="Duan Y."/>
            <person name="Cao H."/>
            <person name="Xiong S."/>
            <person name="Wang X."/>
            <person name="Wei L."/>
            <person name="Li C."/>
            <person name="Ma Q."/>
            <person name="Ju M."/>
            <person name="Zhao R."/>
            <person name="Li G."/>
            <person name="Mu C."/>
            <person name="Tian Q."/>
            <person name="Mei H."/>
            <person name="Zhang T."/>
            <person name="Gao T."/>
            <person name="Zhang H."/>
        </authorList>
    </citation>
    <scope>NUCLEOTIDE SEQUENCE</scope>
    <source>
        <strain evidence="11">G02</strain>
    </source>
</reference>
<dbReference type="GO" id="GO:0043531">
    <property type="term" value="F:ADP binding"/>
    <property type="evidence" value="ECO:0007669"/>
    <property type="project" value="InterPro"/>
</dbReference>
<name>A0AAW2WHL7_SESRA</name>
<evidence type="ECO:0000256" key="5">
    <source>
        <dbReference type="ARBA" id="ARBA00022821"/>
    </source>
</evidence>
<dbReference type="EMBL" id="JACGWJ010000001">
    <property type="protein sequence ID" value="KAL0441340.1"/>
    <property type="molecule type" value="Genomic_DNA"/>
</dbReference>
<dbReference type="InterPro" id="IPR044974">
    <property type="entry name" value="Disease_R_plants"/>
</dbReference>
<dbReference type="InterPro" id="IPR032675">
    <property type="entry name" value="LRR_dom_sf"/>
</dbReference>
<gene>
    <name evidence="11" type="ORF">Sradi_0072900</name>
</gene>
<dbReference type="AlphaFoldDB" id="A0AAW2WHL7"/>
<dbReference type="Pfam" id="PF00931">
    <property type="entry name" value="NB-ARC"/>
    <property type="match status" value="1"/>
</dbReference>
<feature type="domain" description="Disease resistance protein winged helix" evidence="9">
    <location>
        <begin position="255"/>
        <end position="327"/>
    </location>
</feature>
<dbReference type="CDD" id="cd14798">
    <property type="entry name" value="RX-CC_like"/>
    <property type="match status" value="1"/>
</dbReference>
<keyword evidence="3" id="KW-0677">Repeat</keyword>
<comment type="similarity">
    <text evidence="1">Belongs to the disease resistance NB-LRR family.</text>
</comment>
<dbReference type="PROSITE" id="PS51450">
    <property type="entry name" value="LRR"/>
    <property type="match status" value="1"/>
</dbReference>
<keyword evidence="2" id="KW-0433">Leucine-rich repeat</keyword>
<dbReference type="Pfam" id="PF25019">
    <property type="entry name" value="LRR_R13L1-DRL21"/>
    <property type="match status" value="1"/>
</dbReference>
<evidence type="ECO:0000259" key="7">
    <source>
        <dbReference type="Pfam" id="PF00931"/>
    </source>
</evidence>
<organism evidence="11">
    <name type="scientific">Sesamum radiatum</name>
    <name type="common">Black benniseed</name>
    <dbReference type="NCBI Taxonomy" id="300843"/>
    <lineage>
        <taxon>Eukaryota</taxon>
        <taxon>Viridiplantae</taxon>
        <taxon>Streptophyta</taxon>
        <taxon>Embryophyta</taxon>
        <taxon>Tracheophyta</taxon>
        <taxon>Spermatophyta</taxon>
        <taxon>Magnoliopsida</taxon>
        <taxon>eudicotyledons</taxon>
        <taxon>Gunneridae</taxon>
        <taxon>Pentapetalae</taxon>
        <taxon>asterids</taxon>
        <taxon>lamiids</taxon>
        <taxon>Lamiales</taxon>
        <taxon>Pedaliaceae</taxon>
        <taxon>Sesamum</taxon>
    </lineage>
</organism>
<dbReference type="InterPro" id="IPR056789">
    <property type="entry name" value="LRR_R13L1-DRL21"/>
</dbReference>
<feature type="domain" description="R13L1/DRL21-like LRR repeat region" evidence="10">
    <location>
        <begin position="497"/>
        <end position="618"/>
    </location>
</feature>
<evidence type="ECO:0000256" key="3">
    <source>
        <dbReference type="ARBA" id="ARBA00022737"/>
    </source>
</evidence>
<dbReference type="SUPFAM" id="SSF52058">
    <property type="entry name" value="L domain-like"/>
    <property type="match status" value="1"/>
</dbReference>
<reference evidence="11" key="1">
    <citation type="submission" date="2020-06" db="EMBL/GenBank/DDBJ databases">
        <authorList>
            <person name="Li T."/>
            <person name="Hu X."/>
            <person name="Zhang T."/>
            <person name="Song X."/>
            <person name="Zhang H."/>
            <person name="Dai N."/>
            <person name="Sheng W."/>
            <person name="Hou X."/>
            <person name="Wei L."/>
        </authorList>
    </citation>
    <scope>NUCLEOTIDE SEQUENCE</scope>
    <source>
        <strain evidence="11">G02</strain>
        <tissue evidence="11">Leaf</tissue>
    </source>
</reference>
<dbReference type="InterPro" id="IPR058922">
    <property type="entry name" value="WHD_DRP"/>
</dbReference>
<dbReference type="Gene3D" id="1.20.5.4130">
    <property type="match status" value="1"/>
</dbReference>
<accession>A0AAW2WHL7</accession>
<dbReference type="Gene3D" id="3.80.10.10">
    <property type="entry name" value="Ribonuclease Inhibitor"/>
    <property type="match status" value="1"/>
</dbReference>
<dbReference type="InterPro" id="IPR036388">
    <property type="entry name" value="WH-like_DNA-bd_sf"/>
</dbReference>
<evidence type="ECO:0000259" key="10">
    <source>
        <dbReference type="Pfam" id="PF25019"/>
    </source>
</evidence>
<evidence type="ECO:0000256" key="6">
    <source>
        <dbReference type="ARBA" id="ARBA00022840"/>
    </source>
</evidence>
<keyword evidence="4" id="KW-0547">Nucleotide-binding</keyword>
<proteinExistence type="inferred from homology"/>
<dbReference type="Pfam" id="PF18052">
    <property type="entry name" value="Rx_N"/>
    <property type="match status" value="1"/>
</dbReference>
<protein>
    <submittedName>
        <fullName evidence="11">Disease resistance protein RPP13</fullName>
    </submittedName>
</protein>
<dbReference type="Gene3D" id="1.10.10.10">
    <property type="entry name" value="Winged helix-like DNA-binding domain superfamily/Winged helix DNA-binding domain"/>
    <property type="match status" value="1"/>
</dbReference>
<dbReference type="InterPro" id="IPR041118">
    <property type="entry name" value="Rx_N"/>
</dbReference>
<keyword evidence="6" id="KW-0067">ATP-binding</keyword>
<dbReference type="Gene3D" id="1.10.8.430">
    <property type="entry name" value="Helical domain of apoptotic protease-activating factors"/>
    <property type="match status" value="1"/>
</dbReference>
<evidence type="ECO:0000259" key="9">
    <source>
        <dbReference type="Pfam" id="PF23559"/>
    </source>
</evidence>
<dbReference type="InterPro" id="IPR038005">
    <property type="entry name" value="RX-like_CC"/>
</dbReference>
<dbReference type="InterPro" id="IPR001611">
    <property type="entry name" value="Leu-rich_rpt"/>
</dbReference>
<evidence type="ECO:0000259" key="8">
    <source>
        <dbReference type="Pfam" id="PF18052"/>
    </source>
</evidence>
<dbReference type="PANTHER" id="PTHR23155:SF1156">
    <property type="entry name" value="LEUCINE-RICH REPEAT AND WD REPEAT-CONTAINING PROTEIN 1"/>
    <property type="match status" value="1"/>
</dbReference>
<feature type="domain" description="NB-ARC" evidence="7">
    <location>
        <begin position="107"/>
        <end position="170"/>
    </location>
</feature>
<dbReference type="GO" id="GO:0005524">
    <property type="term" value="F:ATP binding"/>
    <property type="evidence" value="ECO:0007669"/>
    <property type="project" value="UniProtKB-KW"/>
</dbReference>
<dbReference type="PANTHER" id="PTHR23155">
    <property type="entry name" value="DISEASE RESISTANCE PROTEIN RP"/>
    <property type="match status" value="1"/>
</dbReference>
<dbReference type="InterPro" id="IPR002182">
    <property type="entry name" value="NB-ARC"/>
</dbReference>
<dbReference type="GO" id="GO:0098542">
    <property type="term" value="P:defense response to other organism"/>
    <property type="evidence" value="ECO:0007669"/>
    <property type="project" value="TreeGrafter"/>
</dbReference>
<dbReference type="SUPFAM" id="SSF52540">
    <property type="entry name" value="P-loop containing nucleoside triphosphate hydrolases"/>
    <property type="match status" value="1"/>
</dbReference>
<dbReference type="Pfam" id="PF23559">
    <property type="entry name" value="WHD_DRP"/>
    <property type="match status" value="1"/>
</dbReference>